<feature type="domain" description="C-type lectin" evidence="1">
    <location>
        <begin position="1"/>
        <end position="89"/>
    </location>
</feature>
<dbReference type="SUPFAM" id="SSF56436">
    <property type="entry name" value="C-type lectin-like"/>
    <property type="match status" value="1"/>
</dbReference>
<keyword evidence="2" id="KW-1185">Reference proteome</keyword>
<dbReference type="AlphaFoldDB" id="A0A914BWH4"/>
<dbReference type="WBParaSite" id="ACRNAN_Path_1146.g4432.t1">
    <property type="protein sequence ID" value="ACRNAN_Path_1146.g4432.t1"/>
    <property type="gene ID" value="ACRNAN_Path_1146.g4432"/>
</dbReference>
<dbReference type="Proteomes" id="UP000887540">
    <property type="component" value="Unplaced"/>
</dbReference>
<name>A0A914BWH4_9BILA</name>
<reference evidence="3" key="1">
    <citation type="submission" date="2022-11" db="UniProtKB">
        <authorList>
            <consortium name="WormBaseParasite"/>
        </authorList>
    </citation>
    <scope>IDENTIFICATION</scope>
</reference>
<evidence type="ECO:0000313" key="2">
    <source>
        <dbReference type="Proteomes" id="UP000887540"/>
    </source>
</evidence>
<dbReference type="CDD" id="cd00037">
    <property type="entry name" value="CLECT"/>
    <property type="match status" value="1"/>
</dbReference>
<evidence type="ECO:0000259" key="1">
    <source>
        <dbReference type="PROSITE" id="PS50041"/>
    </source>
</evidence>
<organism evidence="2 3">
    <name type="scientific">Acrobeloides nanus</name>
    <dbReference type="NCBI Taxonomy" id="290746"/>
    <lineage>
        <taxon>Eukaryota</taxon>
        <taxon>Metazoa</taxon>
        <taxon>Ecdysozoa</taxon>
        <taxon>Nematoda</taxon>
        <taxon>Chromadorea</taxon>
        <taxon>Rhabditida</taxon>
        <taxon>Tylenchina</taxon>
        <taxon>Cephalobomorpha</taxon>
        <taxon>Cephaloboidea</taxon>
        <taxon>Cephalobidae</taxon>
        <taxon>Acrobeloides</taxon>
    </lineage>
</organism>
<dbReference type="PROSITE" id="PS50041">
    <property type="entry name" value="C_TYPE_LECTIN_2"/>
    <property type="match status" value="1"/>
</dbReference>
<dbReference type="InterPro" id="IPR016187">
    <property type="entry name" value="CTDL_fold"/>
</dbReference>
<dbReference type="Gene3D" id="3.10.100.10">
    <property type="entry name" value="Mannose-Binding Protein A, subunit A"/>
    <property type="match status" value="1"/>
</dbReference>
<dbReference type="Pfam" id="PF00059">
    <property type="entry name" value="Lectin_C"/>
    <property type="match status" value="1"/>
</dbReference>
<dbReference type="InterPro" id="IPR050111">
    <property type="entry name" value="C-type_lectin/snaclec_domain"/>
</dbReference>
<evidence type="ECO:0000313" key="3">
    <source>
        <dbReference type="WBParaSite" id="ACRNAN_Path_1146.g4432.t1"/>
    </source>
</evidence>
<sequence>MAFSDAENYCVNDGAHLISILSQDEELFFNNDVILTKNVWIGYYNPYGYNYVTNKTTWQWTDHSSVSYMNWYPALPGASGCNPAPAPWNVNYTCASYTGNGSQCNSGVISYEDVILQL</sequence>
<protein>
    <submittedName>
        <fullName evidence="3">C-type lectin domain-containing protein</fullName>
    </submittedName>
</protein>
<proteinExistence type="predicted"/>
<dbReference type="PANTHER" id="PTHR22803">
    <property type="entry name" value="MANNOSE, PHOSPHOLIPASE, LECTIN RECEPTOR RELATED"/>
    <property type="match status" value="1"/>
</dbReference>
<dbReference type="InterPro" id="IPR016186">
    <property type="entry name" value="C-type_lectin-like/link_sf"/>
</dbReference>
<dbReference type="InterPro" id="IPR001304">
    <property type="entry name" value="C-type_lectin-like"/>
</dbReference>
<accession>A0A914BWH4</accession>